<dbReference type="InterPro" id="IPR038765">
    <property type="entry name" value="Papain-like_cys_pep_sf"/>
</dbReference>
<dbReference type="Gene3D" id="3.90.1720.10">
    <property type="entry name" value="endopeptidase domain like (from Nostoc punctiforme)"/>
    <property type="match status" value="1"/>
</dbReference>
<gene>
    <name evidence="1" type="ORF">FB4_1919</name>
</gene>
<evidence type="ECO:0000313" key="1">
    <source>
        <dbReference type="EMBL" id="EIW20707.1"/>
    </source>
</evidence>
<dbReference type="OrthoDB" id="9813118at2"/>
<reference evidence="1 2" key="1">
    <citation type="journal article" date="2012" name="J. Bacteriol.">
        <title>Draft Genome Sequences for Two Metal-Reducing Pelosinus fermentans Strains Isolated from a Cr(VI)-Contaminated Site and for Type Strain R7.</title>
        <authorList>
            <person name="Brown S.D."/>
            <person name="Podar M."/>
            <person name="Klingeman D.M."/>
            <person name="Johnson C.M."/>
            <person name="Yang Z.K."/>
            <person name="Utturkar S.M."/>
            <person name="Land M.L."/>
            <person name="Mosher J.J."/>
            <person name="Hurt R.A.Jr."/>
            <person name="Phelps T.J."/>
            <person name="Palumbo A.V."/>
            <person name="Arkin A.P."/>
            <person name="Hazen T.C."/>
            <person name="Elias D.A."/>
        </authorList>
    </citation>
    <scope>NUCLEOTIDE SEQUENCE [LARGE SCALE GENOMIC DNA]</scope>
    <source>
        <strain evidence="1 2">B4</strain>
    </source>
</reference>
<dbReference type="RefSeq" id="WP_007930503.1">
    <property type="nucleotide sequence ID" value="NZ_AKVJ01000004.1"/>
</dbReference>
<proteinExistence type="predicted"/>
<sequence>MTIEELIKQVGKPYEQLDSNGKALGCLLPIYLLYPHLPRFDWPDNLGEYMRDMFKKHLQKIELEDIKEGDLLLIRLPFGLVHPAVYIGNDEVIDCMVETSLQKSRLGIYSRIEGVFRCQM</sequence>
<dbReference type="Proteomes" id="UP000004324">
    <property type="component" value="Unassembled WGS sequence"/>
</dbReference>
<comment type="caution">
    <text evidence="1">The sequence shown here is derived from an EMBL/GenBank/DDBJ whole genome shotgun (WGS) entry which is preliminary data.</text>
</comment>
<protein>
    <recommendedName>
        <fullName evidence="3">NLP/P60 protein</fullName>
    </recommendedName>
</protein>
<name>I9B6C9_9FIRM</name>
<dbReference type="EMBL" id="AKVJ01000004">
    <property type="protein sequence ID" value="EIW20707.1"/>
    <property type="molecule type" value="Genomic_DNA"/>
</dbReference>
<dbReference type="PATRIC" id="fig|1149862.3.peg.195"/>
<dbReference type="AlphaFoldDB" id="I9B6C9"/>
<dbReference type="SUPFAM" id="SSF54001">
    <property type="entry name" value="Cysteine proteinases"/>
    <property type="match status" value="1"/>
</dbReference>
<keyword evidence="2" id="KW-1185">Reference proteome</keyword>
<organism evidence="1 2">
    <name type="scientific">Pelosinus fermentans B4</name>
    <dbReference type="NCBI Taxonomy" id="1149862"/>
    <lineage>
        <taxon>Bacteria</taxon>
        <taxon>Bacillati</taxon>
        <taxon>Bacillota</taxon>
        <taxon>Negativicutes</taxon>
        <taxon>Selenomonadales</taxon>
        <taxon>Sporomusaceae</taxon>
        <taxon>Pelosinus</taxon>
    </lineage>
</organism>
<accession>I9B6C9</accession>
<evidence type="ECO:0000313" key="2">
    <source>
        <dbReference type="Proteomes" id="UP000004324"/>
    </source>
</evidence>
<evidence type="ECO:0008006" key="3">
    <source>
        <dbReference type="Google" id="ProtNLM"/>
    </source>
</evidence>